<organism evidence="2 3">
    <name type="scientific">Rubrivivax benzoatilyticus</name>
    <dbReference type="NCBI Taxonomy" id="316997"/>
    <lineage>
        <taxon>Bacteria</taxon>
        <taxon>Pseudomonadati</taxon>
        <taxon>Pseudomonadota</taxon>
        <taxon>Betaproteobacteria</taxon>
        <taxon>Burkholderiales</taxon>
        <taxon>Sphaerotilaceae</taxon>
        <taxon>Rubrivivax</taxon>
    </lineage>
</organism>
<evidence type="ECO:0000313" key="2">
    <source>
        <dbReference type="EMBL" id="NHL00265.1"/>
    </source>
</evidence>
<reference evidence="2 3" key="1">
    <citation type="submission" date="2020-03" db="EMBL/GenBank/DDBJ databases">
        <title>Rubrivivax benzoatilyticus JA2 (sequenced after 10 years sub-culturing).</title>
        <authorList>
            <person name="Gupta D."/>
            <person name="Chintalapati S."/>
            <person name="Chintalapati V.R."/>
        </authorList>
    </citation>
    <scope>NUCLEOTIDE SEQUENCE [LARGE SCALE GENOMIC DNA]</scope>
    <source>
        <strain evidence="2 3">JA2-Mal</strain>
    </source>
</reference>
<proteinExistence type="predicted"/>
<name>A0ABX0I2D4_9BURK</name>
<protein>
    <submittedName>
        <fullName evidence="2">Uncharacterized protein</fullName>
    </submittedName>
</protein>
<sequence>MTRTIPPAVPSDEPAPSAPAAAADDEAALAALLDAFRNGRSPAARIAGRLRRVLAEGGDTPSPPPRPGGTRPS</sequence>
<dbReference type="Proteomes" id="UP000802098">
    <property type="component" value="Unassembled WGS sequence"/>
</dbReference>
<gene>
    <name evidence="2" type="ORF">G7087_17920</name>
</gene>
<feature type="region of interest" description="Disordered" evidence="1">
    <location>
        <begin position="53"/>
        <end position="73"/>
    </location>
</feature>
<dbReference type="RefSeq" id="WP_009857460.1">
    <property type="nucleotide sequence ID" value="NZ_JAAOCD010000012.1"/>
</dbReference>
<evidence type="ECO:0000313" key="3">
    <source>
        <dbReference type="Proteomes" id="UP000802098"/>
    </source>
</evidence>
<dbReference type="EMBL" id="JAAOCD010000012">
    <property type="protein sequence ID" value="NHL00265.1"/>
    <property type="molecule type" value="Genomic_DNA"/>
</dbReference>
<feature type="region of interest" description="Disordered" evidence="1">
    <location>
        <begin position="1"/>
        <end position="22"/>
    </location>
</feature>
<keyword evidence="3" id="KW-1185">Reference proteome</keyword>
<evidence type="ECO:0000256" key="1">
    <source>
        <dbReference type="SAM" id="MobiDB-lite"/>
    </source>
</evidence>
<comment type="caution">
    <text evidence="2">The sequence shown here is derived from an EMBL/GenBank/DDBJ whole genome shotgun (WGS) entry which is preliminary data.</text>
</comment>
<feature type="compositionally biased region" description="Low complexity" evidence="1">
    <location>
        <begin position="10"/>
        <end position="22"/>
    </location>
</feature>
<accession>A0ABX0I2D4</accession>